<dbReference type="RefSeq" id="WP_284937453.1">
    <property type="nucleotide sequence ID" value="NZ_JANURM010000004.1"/>
</dbReference>
<reference evidence="1" key="1">
    <citation type="submission" date="2022-08" db="EMBL/GenBank/DDBJ databases">
        <authorList>
            <person name="Wang H."/>
        </authorList>
    </citation>
    <scope>NUCLEOTIDE SEQUENCE</scope>
    <source>
        <strain evidence="1">PS10</strain>
    </source>
</reference>
<accession>A0ABT7HPP7</accession>
<gene>
    <name evidence="1" type="ORF">NYG85_05345</name>
</gene>
<keyword evidence="2" id="KW-1185">Reference proteome</keyword>
<comment type="caution">
    <text evidence="1">The sequence shown here is derived from an EMBL/GenBank/DDBJ whole genome shotgun (WGS) entry which is preliminary data.</text>
</comment>
<organism evidence="1 2">
    <name type="scientific">Campylobacter gastrosuis</name>
    <dbReference type="NCBI Taxonomy" id="2974576"/>
    <lineage>
        <taxon>Bacteria</taxon>
        <taxon>Pseudomonadati</taxon>
        <taxon>Campylobacterota</taxon>
        <taxon>Epsilonproteobacteria</taxon>
        <taxon>Campylobacterales</taxon>
        <taxon>Campylobacteraceae</taxon>
        <taxon>Campylobacter</taxon>
    </lineage>
</organism>
<reference evidence="1" key="2">
    <citation type="journal article" date="2023" name="Microorganisms">
        <title>Isolation and Genomic Characteristics of Cat-Borne Campylobacter felis sp. nov. and Sheep-Borne Campylobacter ovis sp. nov.</title>
        <authorList>
            <person name="Wang H."/>
            <person name="Li Y."/>
            <person name="Gu Y."/>
            <person name="Zhou G."/>
            <person name="Chen X."/>
            <person name="Zhang X."/>
            <person name="Shao Z."/>
            <person name="Zhang J."/>
            <person name="Zhang M."/>
        </authorList>
    </citation>
    <scope>NUCLEOTIDE SEQUENCE</scope>
    <source>
        <strain evidence="1">PS10</strain>
    </source>
</reference>
<evidence type="ECO:0000313" key="2">
    <source>
        <dbReference type="Proteomes" id="UP001173801"/>
    </source>
</evidence>
<dbReference type="EMBL" id="JANURM010000004">
    <property type="protein sequence ID" value="MDL0088795.1"/>
    <property type="molecule type" value="Genomic_DNA"/>
</dbReference>
<proteinExistence type="predicted"/>
<evidence type="ECO:0000313" key="1">
    <source>
        <dbReference type="EMBL" id="MDL0088795.1"/>
    </source>
</evidence>
<name>A0ABT7HPP7_9BACT</name>
<protein>
    <submittedName>
        <fullName evidence="1">Uncharacterized protein</fullName>
    </submittedName>
</protein>
<dbReference type="Proteomes" id="UP001173801">
    <property type="component" value="Unassembled WGS sequence"/>
</dbReference>
<sequence length="124" mass="13996">MTNSEFLSVIKQSFAKFLKVKTSRSTAKLKDLHGEIARDLQVRLGSDFVIKSQGFNDDKEGKINGRYYDKNVDILIKKDGVCIGGVGVKFVMQNYLQNSNNYFENMLAETANIRTADAKVPKIR</sequence>